<evidence type="ECO:0000256" key="4">
    <source>
        <dbReference type="ARBA" id="ARBA00023274"/>
    </source>
</evidence>
<dbReference type="STRING" id="499555.BJL86_2496"/>
<evidence type="ECO:0000256" key="7">
    <source>
        <dbReference type="HAMAP-Rule" id="MF_00362"/>
    </source>
</evidence>
<evidence type="ECO:0000313" key="8">
    <source>
        <dbReference type="EMBL" id="ANI93260.1"/>
    </source>
</evidence>
<dbReference type="PANTHER" id="PTHR11560">
    <property type="entry name" value="39S RIBOSOMAL PROTEIN L10, MITOCHONDRIAL"/>
    <property type="match status" value="1"/>
</dbReference>
<gene>
    <name evidence="7" type="primary">rplJ</name>
    <name evidence="8" type="ORF">BJL86_2496</name>
</gene>
<dbReference type="AlphaFoldDB" id="A0A173LR35"/>
<reference evidence="8 9" key="1">
    <citation type="submission" date="2016-06" db="EMBL/GenBank/DDBJ databases">
        <title>Complete genome sequence of a saline-alkali tolerant type strain Dietzia timorensis ID05-A0528T.</title>
        <authorList>
            <person name="Wu X."/>
        </authorList>
    </citation>
    <scope>NUCLEOTIDE SEQUENCE [LARGE SCALE GENOMIC DNA]</scope>
    <source>
        <strain evidence="8 9">ID05-A0528</strain>
    </source>
</reference>
<comment type="subunit">
    <text evidence="5 7">Part of the ribosomal stalk of the 50S ribosomal subunit. The N-terminus interacts with L11 and the large rRNA to form the base of the stalk. The C-terminus forms an elongated spine to which L12 dimers bind in a sequential fashion forming a multimeric L10(L12)X complex.</text>
</comment>
<evidence type="ECO:0000256" key="3">
    <source>
        <dbReference type="ARBA" id="ARBA00022980"/>
    </source>
</evidence>
<dbReference type="PROSITE" id="PS01109">
    <property type="entry name" value="RIBOSOMAL_L10"/>
    <property type="match status" value="1"/>
</dbReference>
<dbReference type="Gene3D" id="6.10.250.290">
    <property type="match status" value="1"/>
</dbReference>
<dbReference type="Proteomes" id="UP000186104">
    <property type="component" value="Chromosome"/>
</dbReference>
<keyword evidence="7" id="KW-0699">rRNA-binding</keyword>
<dbReference type="InterPro" id="IPR022973">
    <property type="entry name" value="Ribosomal_uL10_bac"/>
</dbReference>
<proteinExistence type="inferred from homology"/>
<keyword evidence="4 7" id="KW-0687">Ribonucleoprotein</keyword>
<dbReference type="GO" id="GO:0006412">
    <property type="term" value="P:translation"/>
    <property type="evidence" value="ECO:0007669"/>
    <property type="project" value="UniProtKB-UniRule"/>
</dbReference>
<evidence type="ECO:0000256" key="2">
    <source>
        <dbReference type="ARBA" id="ARBA00008889"/>
    </source>
</evidence>
<keyword evidence="9" id="KW-1185">Reference proteome</keyword>
<keyword evidence="7" id="KW-0694">RNA-binding</keyword>
<dbReference type="RefSeq" id="WP_067477705.1">
    <property type="nucleotide sequence ID" value="NZ_CP015961.1"/>
</dbReference>
<protein>
    <recommendedName>
        <fullName evidence="6 7">Large ribosomal subunit protein uL10</fullName>
    </recommendedName>
</protein>
<dbReference type="EMBL" id="CP015961">
    <property type="protein sequence ID" value="ANI93260.1"/>
    <property type="molecule type" value="Genomic_DNA"/>
</dbReference>
<dbReference type="NCBIfam" id="NF000955">
    <property type="entry name" value="PRK00099.1-1"/>
    <property type="match status" value="1"/>
</dbReference>
<dbReference type="Gene3D" id="3.30.70.1730">
    <property type="match status" value="1"/>
</dbReference>
<organism evidence="8 9">
    <name type="scientific">Dietzia timorensis</name>
    <dbReference type="NCBI Taxonomy" id="499555"/>
    <lineage>
        <taxon>Bacteria</taxon>
        <taxon>Bacillati</taxon>
        <taxon>Actinomycetota</taxon>
        <taxon>Actinomycetes</taxon>
        <taxon>Mycobacteriales</taxon>
        <taxon>Dietziaceae</taxon>
        <taxon>Dietzia</taxon>
    </lineage>
</organism>
<comment type="function">
    <text evidence="1 7">Forms part of the ribosomal stalk, playing a central role in the interaction of the ribosome with GTP-bound translation factors.</text>
</comment>
<dbReference type="GO" id="GO:0015934">
    <property type="term" value="C:large ribosomal subunit"/>
    <property type="evidence" value="ECO:0007669"/>
    <property type="project" value="InterPro"/>
</dbReference>
<dbReference type="InterPro" id="IPR047865">
    <property type="entry name" value="Ribosomal_uL10_bac_type"/>
</dbReference>
<dbReference type="InterPro" id="IPR002363">
    <property type="entry name" value="Ribosomal_uL10_CS_bac"/>
</dbReference>
<dbReference type="CDD" id="cd05797">
    <property type="entry name" value="Ribosomal_L10"/>
    <property type="match status" value="1"/>
</dbReference>
<dbReference type="GO" id="GO:0070180">
    <property type="term" value="F:large ribosomal subunit rRNA binding"/>
    <property type="evidence" value="ECO:0007669"/>
    <property type="project" value="UniProtKB-UniRule"/>
</dbReference>
<dbReference type="InterPro" id="IPR043141">
    <property type="entry name" value="Ribosomal_uL10-like_sf"/>
</dbReference>
<dbReference type="HAMAP" id="MF_00362">
    <property type="entry name" value="Ribosomal_uL10"/>
    <property type="match status" value="1"/>
</dbReference>
<dbReference type="Pfam" id="PF00466">
    <property type="entry name" value="Ribosomal_L10"/>
    <property type="match status" value="1"/>
</dbReference>
<dbReference type="KEGG" id="dtm:BJL86_2496"/>
<evidence type="ECO:0000256" key="1">
    <source>
        <dbReference type="ARBA" id="ARBA00002633"/>
    </source>
</evidence>
<dbReference type="InterPro" id="IPR001790">
    <property type="entry name" value="Ribosomal_uL10"/>
</dbReference>
<evidence type="ECO:0000256" key="6">
    <source>
        <dbReference type="ARBA" id="ARBA00035202"/>
    </source>
</evidence>
<name>A0A173LR35_9ACTN</name>
<evidence type="ECO:0000313" key="9">
    <source>
        <dbReference type="Proteomes" id="UP000186104"/>
    </source>
</evidence>
<dbReference type="SUPFAM" id="SSF160369">
    <property type="entry name" value="Ribosomal protein L10-like"/>
    <property type="match status" value="1"/>
</dbReference>
<evidence type="ECO:0000256" key="5">
    <source>
        <dbReference type="ARBA" id="ARBA00026025"/>
    </source>
</evidence>
<comment type="similarity">
    <text evidence="2 7">Belongs to the universal ribosomal protein uL10 family.</text>
</comment>
<sequence>MAKPEKVSAVAELKEQFENSDSALITEYRGLSVPQITELRKALGESASYTVAKNTLVKRAANEANVEGLDELLSGPTAIAFVTGEVVDAAKALKNFAKDNKELVIKGGIMDGTPVSVAEIEKIAELESREVLLSKMAGALKGGQSKAAGLFNAPASQLARLFAALQEEKPAA</sequence>
<accession>A0A173LR35</accession>
<keyword evidence="3 7" id="KW-0689">Ribosomal protein</keyword>
<dbReference type="OrthoDB" id="3186107at2"/>
<dbReference type="GO" id="GO:0003735">
    <property type="term" value="F:structural constituent of ribosome"/>
    <property type="evidence" value="ECO:0007669"/>
    <property type="project" value="InterPro"/>
</dbReference>